<dbReference type="InterPro" id="IPR011989">
    <property type="entry name" value="ARM-like"/>
</dbReference>
<accession>A0A5C6G131</accession>
<dbReference type="Proteomes" id="UP000317257">
    <property type="component" value="Unassembled WGS sequence"/>
</dbReference>
<dbReference type="GO" id="GO:0005634">
    <property type="term" value="C:nucleus"/>
    <property type="evidence" value="ECO:0007669"/>
    <property type="project" value="TreeGrafter"/>
</dbReference>
<dbReference type="PANTHER" id="PTHR23346">
    <property type="entry name" value="TRANSLATIONAL ACTIVATOR GCN1-RELATED"/>
    <property type="match status" value="1"/>
</dbReference>
<dbReference type="InterPro" id="IPR055443">
    <property type="entry name" value="HEAT_ECM29"/>
</dbReference>
<evidence type="ECO:0000259" key="6">
    <source>
        <dbReference type="Pfam" id="PF24492"/>
    </source>
</evidence>
<evidence type="ECO:0000256" key="4">
    <source>
        <dbReference type="ARBA" id="ARBA00022942"/>
    </source>
</evidence>
<dbReference type="Pfam" id="PF23731">
    <property type="entry name" value="ARM_ECM29_C"/>
    <property type="match status" value="1"/>
</dbReference>
<keyword evidence="2" id="KW-0963">Cytoplasm</keyword>
<dbReference type="PANTHER" id="PTHR23346:SF19">
    <property type="entry name" value="PROTEASOME ADAPTER AND SCAFFOLD PROTEIN ECM29"/>
    <property type="match status" value="1"/>
</dbReference>
<sequence length="1830" mass="202224">MSASSTTEQRELQLVESVEFKILGVANKEDKLHQLLQRYLAPLILKAASDYAAVRARVIQILARLKTFIQSPEIVLPVKTLLQQYKTIDSGVIKQLDLSFILHSLDRLDADDRRDLVPVALAGFAQDEGQPRAATMFNIVLRLLLDIRIPSRGSKDDEAFRKNIGLGDDADAQYLAKAIGIFLRLRAPSTTQTLAQSNPALSQTELGLFAEESPDNAKIFQRITELKSKSVTLLASGAFKDEERFLPAVFAASGFDNRVASAAEEIIKRSTVSMEDVELVQRLFRAHSQLPAPYRARILSILSRSTVAASMSDSILAVVNLDFLPQATNESSSLQPASALERTKLHKALFQFLSWVAQVGPSGSKFTIGPPLIRAMRSYIETQGWPVSEQASHDDVALRCRAYETIGMVSRSADLPAEERSSLGAWLFRSLSEDSTGEAVVNIDGALSSLTAAIPPSVGGAESKLKTMLLTYMSLPDAAPAVRSTRHAAVKWANQCLPFSDVTGRWIDILAIAGRNNERNDVIEQGHKGLDPWTYFAHTDTSPQLPDWKEMTTTFFDIAIEPRTGNEQRGNSHPAIVPDKAVFQNFQGSRLAAFPVALRYCKQMMLLAALDDFEIKPGWMQMLDAQITTDVATRDKIREYLRSIDSGYVIFYLKACLEGAFVEDSPIVEECLRCFVQVAAWSAGGPLAYLTDTSTSLLPLIKSNNREIRSLAAKALGILVGHPANDADTVSNWIMTLQSLFVNAETLVGAEANAAEGALLAFGHLISRSVYYDSPFSAPDEYPLHLLLKEAVPTSLHESALEAFSQLWVAKLAIPPAEGEPSLKNIIEKLSSEAKKANEKAINALGSLATGLDADGNDQKANGEFPGLLGDILKSLFSLHDIKRVEVQFTVGDAITAAVARWDSNSVKLRMDVEARNPAHFAGARGSLIEAVLKKLLQDSKTTKPSLLKASGIWLFSIVQFGSHLSQVQSRLREIQAAFMRLLNARDELVQETASRGLSLVYERGDADLKSALVKDLVSAFTGSGTQLKVEEETELFEPGALPTGEGNSVTSYKDIVNLANEVGDQRLVYKFMSLAANAATWSTRSAFGRFGLSNILSESEVDPKLYPKLYRYRFDPNANVQRSMDDIWKALVKDSNATIDAYFDAIIQDLLKSILGREWRVREASCAAVSDLVQGRPFPQYERYYREIWTSALKVLDDVKGSVREAALRLCMALSNGLVRQLEEGNHAAAANAMMQEALPFLLSEKGVESTVQDVQLFATITVMKIAKHGGKALKPFIPDMVPQLLGLLSTIEPQQINYAYQRAGLESRDQIDKIRSQMVNQSPISEAIENCLRFIDAEVMTVFAPKFDATIKGAIGMPTKIGCSRVITTLATRHSSDIQPVAGKLLQILEKQTMDKNDEVSQAYARAAAYMIRAAPDAARTRFCERYINIYFQAEDESGRQKVADVIVAVAKVSPDHFTAQETKLLPFAYLGSHDTDEYTGKVFQEVWNQHAGSSRTVARYVREIVSLVERCLETAQWAIRHTGAFTVAAMAADVASASEGTGVIEEANLRAIWPILDKSLALKTFPGKEKLLESYPKFVERGEPLWKNDDEISLQMRKIAVREAKRNNDEYRPHAFRCLWSFAKARPDLNMLKDIAEITLPYLDEHKDEDRMEIDSKANQKEDVDLKTTKNAFEAIAKGYSRSKAIDIRVSLGEIISMLKPYLGAARLAMIKREIWYGCVLELMEDAVKFTNIMDSPPLPFEGSGMVADYIGTLDIDKGETGTESQRAKRVQALSKILNARLEGVFGKADLPATLEADVNNAIGEERSDDVQKAWREVLRQIKQVRN</sequence>
<evidence type="ECO:0000313" key="8">
    <source>
        <dbReference type="Proteomes" id="UP000317257"/>
    </source>
</evidence>
<dbReference type="GO" id="GO:0060090">
    <property type="term" value="F:molecular adaptor activity"/>
    <property type="evidence" value="ECO:0007669"/>
    <property type="project" value="InterPro"/>
</dbReference>
<dbReference type="GO" id="GO:0043248">
    <property type="term" value="P:proteasome assembly"/>
    <property type="evidence" value="ECO:0007669"/>
    <property type="project" value="InterPro"/>
</dbReference>
<evidence type="ECO:0000259" key="5">
    <source>
        <dbReference type="Pfam" id="PF13001"/>
    </source>
</evidence>
<dbReference type="InterPro" id="IPR016024">
    <property type="entry name" value="ARM-type_fold"/>
</dbReference>
<comment type="subcellular location">
    <subcellularLocation>
        <location evidence="1">Cytoplasm</location>
    </subcellularLocation>
</comment>
<organism evidence="7 8">
    <name type="scientific">Metarhizium rileyi (strain RCEF 4871)</name>
    <name type="common">Nomuraea rileyi</name>
    <dbReference type="NCBI Taxonomy" id="1649241"/>
    <lineage>
        <taxon>Eukaryota</taxon>
        <taxon>Fungi</taxon>
        <taxon>Dikarya</taxon>
        <taxon>Ascomycota</taxon>
        <taxon>Pezizomycotina</taxon>
        <taxon>Sordariomycetes</taxon>
        <taxon>Hypocreomycetidae</taxon>
        <taxon>Hypocreales</taxon>
        <taxon>Clavicipitaceae</taxon>
        <taxon>Metarhizium</taxon>
    </lineage>
</organism>
<proteinExistence type="predicted"/>
<dbReference type="Pfam" id="PF13001">
    <property type="entry name" value="ECM29_N"/>
    <property type="match status" value="1"/>
</dbReference>
<evidence type="ECO:0000256" key="3">
    <source>
        <dbReference type="ARBA" id="ARBA00022737"/>
    </source>
</evidence>
<dbReference type="SUPFAM" id="SSF48371">
    <property type="entry name" value="ARM repeat"/>
    <property type="match status" value="1"/>
</dbReference>
<dbReference type="InterPro" id="IPR024372">
    <property type="entry name" value="Ecm29_N"/>
</dbReference>
<dbReference type="EMBL" id="SBHS01000041">
    <property type="protein sequence ID" value="TWU71570.1"/>
    <property type="molecule type" value="Genomic_DNA"/>
</dbReference>
<evidence type="ECO:0000313" key="7">
    <source>
        <dbReference type="EMBL" id="TWU71570.1"/>
    </source>
</evidence>
<protein>
    <submittedName>
        <fullName evidence="7">Proteasome component M29</fullName>
    </submittedName>
</protein>
<evidence type="ECO:0000256" key="2">
    <source>
        <dbReference type="ARBA" id="ARBA00022490"/>
    </source>
</evidence>
<keyword evidence="4 7" id="KW-0647">Proteasome</keyword>
<keyword evidence="3" id="KW-0677">Repeat</keyword>
<dbReference type="GO" id="GO:0005737">
    <property type="term" value="C:cytoplasm"/>
    <property type="evidence" value="ECO:0007669"/>
    <property type="project" value="UniProtKB-SubCell"/>
</dbReference>
<dbReference type="Gene3D" id="1.25.10.10">
    <property type="entry name" value="Leucine-rich Repeat Variant"/>
    <property type="match status" value="2"/>
</dbReference>
<dbReference type="GO" id="GO:0000502">
    <property type="term" value="C:proteasome complex"/>
    <property type="evidence" value="ECO:0007669"/>
    <property type="project" value="UniProtKB-KW"/>
</dbReference>
<evidence type="ECO:0000256" key="1">
    <source>
        <dbReference type="ARBA" id="ARBA00004496"/>
    </source>
</evidence>
<gene>
    <name evidence="7" type="primary">ECM29</name>
    <name evidence="7" type="ORF">ED733_001173</name>
</gene>
<dbReference type="Pfam" id="PF24492">
    <property type="entry name" value="HEAT_ECM29"/>
    <property type="match status" value="1"/>
</dbReference>
<name>A0A5C6G131_METRR</name>
<comment type="caution">
    <text evidence="7">The sequence shown here is derived from an EMBL/GenBank/DDBJ whole genome shotgun (WGS) entry which is preliminary data.</text>
</comment>
<feature type="domain" description="Proteasome adapter and scaffold protein ECM29 HEAT-repeat" evidence="6">
    <location>
        <begin position="1275"/>
        <end position="1434"/>
    </location>
</feature>
<reference evidence="8" key="1">
    <citation type="submission" date="2018-12" db="EMBL/GenBank/DDBJ databases">
        <title>The complete genome of Metarhizium rileyi, a key fungal pathogen of Lepidoptera.</title>
        <authorList>
            <person name="Binneck E."/>
            <person name="Lastra C.C.L."/>
            <person name="Sosa-Gomez D.R."/>
        </authorList>
    </citation>
    <scope>NUCLEOTIDE SEQUENCE [LARGE SCALE GENOMIC DNA]</scope>
    <source>
        <strain evidence="8">Cep018-CH2</strain>
    </source>
</reference>
<dbReference type="GO" id="GO:0036503">
    <property type="term" value="P:ERAD pathway"/>
    <property type="evidence" value="ECO:0007669"/>
    <property type="project" value="TreeGrafter"/>
</dbReference>
<feature type="domain" description="Proteasome component Ecm29 N-terminal" evidence="5">
    <location>
        <begin position="15"/>
        <end position="511"/>
    </location>
</feature>